<feature type="signal peptide" evidence="2">
    <location>
        <begin position="1"/>
        <end position="28"/>
    </location>
</feature>
<evidence type="ECO:0000313" key="4">
    <source>
        <dbReference type="EMBL" id="OEV38078.1"/>
    </source>
</evidence>
<reference evidence="5" key="3">
    <citation type="submission" date="2016-08" db="EMBL/GenBank/DDBJ databases">
        <title>Sequencing, assembly and comparative genomics of S. aureofaciens ATCC 10762.</title>
        <authorList>
            <person name="Gradnigo J.S."/>
            <person name="Johnson N."/>
            <person name="Somerville G.A."/>
        </authorList>
    </citation>
    <scope>NUCLEOTIDE SEQUENCE [LARGE SCALE GENOMIC DNA]</scope>
    <source>
        <strain evidence="5">ATCC 10762 / DSM 40127 / CCM 3239 / JCM 4008 / LMG 5968 / NBRC 12843 / NCIMB 8234 / A-377</strain>
    </source>
</reference>
<dbReference type="RefSeq" id="WP_030288470.1">
    <property type="nucleotide sequence ID" value="NZ_BMUB01000010.1"/>
</dbReference>
<sequence>MSRIRAAAAVTALGAFLLVGVGATTAHADNGAGANDHSNSSVVSDAGSGNVIGTVAGNVANTQQTATGSGASNQNNGLAVTGNGGSIGALQGNGNVGARVSYPHVLH</sequence>
<feature type="region of interest" description="Disordered" evidence="1">
    <location>
        <begin position="64"/>
        <end position="84"/>
    </location>
</feature>
<reference evidence="3" key="1">
    <citation type="journal article" date="2014" name="Int. J. Syst. Evol. Microbiol.">
        <title>Complete genome sequence of Corynebacterium casei LMG S-19264T (=DSM 44701T), isolated from a smear-ripened cheese.</title>
        <authorList>
            <consortium name="US DOE Joint Genome Institute (JGI-PGF)"/>
            <person name="Walter F."/>
            <person name="Albersmeier A."/>
            <person name="Kalinowski J."/>
            <person name="Ruckert C."/>
        </authorList>
    </citation>
    <scope>NUCLEOTIDE SEQUENCE</scope>
    <source>
        <strain evidence="3">JCM 4434</strain>
    </source>
</reference>
<feature type="chain" id="PRO_5015064127" description="Secreted protein" evidence="2">
    <location>
        <begin position="29"/>
        <end position="107"/>
    </location>
</feature>
<dbReference type="GeneID" id="97487521"/>
<evidence type="ECO:0008006" key="6">
    <source>
        <dbReference type="Google" id="ProtNLM"/>
    </source>
</evidence>
<evidence type="ECO:0000256" key="2">
    <source>
        <dbReference type="SAM" id="SignalP"/>
    </source>
</evidence>
<evidence type="ECO:0000256" key="1">
    <source>
        <dbReference type="SAM" id="MobiDB-lite"/>
    </source>
</evidence>
<feature type="compositionally biased region" description="Polar residues" evidence="1">
    <location>
        <begin position="64"/>
        <end position="78"/>
    </location>
</feature>
<dbReference type="Proteomes" id="UP000037395">
    <property type="component" value="Unassembled WGS sequence"/>
</dbReference>
<comment type="caution">
    <text evidence="4">The sequence shown here is derived from an EMBL/GenBank/DDBJ whole genome shotgun (WGS) entry which is preliminary data.</text>
</comment>
<reference evidence="4 5" key="2">
    <citation type="submission" date="2014-07" db="EMBL/GenBank/DDBJ databases">
        <authorList>
            <person name="Zhang J.E."/>
            <person name="Yang H."/>
            <person name="Guo J."/>
            <person name="Deng Z."/>
            <person name="Luo H."/>
            <person name="Luo M."/>
            <person name="Zhao B."/>
        </authorList>
    </citation>
    <scope>NUCLEOTIDE SEQUENCE [LARGE SCALE GENOMIC DNA]</scope>
    <source>
        <strain evidence="4">ATCC 10762</strain>
        <strain evidence="5">ATCC 10762 / DSM 40127 / CCM 3239 / JCM 4008 / LMG 5968 / NBRC 12843 / NCIMB 8234 / A-377</strain>
    </source>
</reference>
<evidence type="ECO:0000313" key="5">
    <source>
        <dbReference type="Proteomes" id="UP000037395"/>
    </source>
</evidence>
<name>A0A1E7NBP5_KITAU</name>
<dbReference type="EMBL" id="JPRF03000016">
    <property type="protein sequence ID" value="OEV38078.1"/>
    <property type="molecule type" value="Genomic_DNA"/>
</dbReference>
<keyword evidence="5" id="KW-1185">Reference proteome</keyword>
<dbReference type="KEGG" id="kau:B6264_13065"/>
<accession>A0A8H9HSP6</accession>
<reference evidence="4" key="4">
    <citation type="submission" date="2016-08" db="EMBL/GenBank/DDBJ databases">
        <title>Sequencing, Assembly and Comparative Genomics of S. aureofaciens ATCC 10762.</title>
        <authorList>
            <person name="Gradnigo J.S."/>
            <person name="Johnson N."/>
            <person name="Somerville G.A."/>
        </authorList>
    </citation>
    <scope>NUCLEOTIDE SEQUENCE [LARGE SCALE GENOMIC DNA]</scope>
    <source>
        <strain evidence="4">ATCC 10762</strain>
    </source>
</reference>
<proteinExistence type="predicted"/>
<dbReference type="OrthoDB" id="4337295at2"/>
<dbReference type="Proteomes" id="UP000610124">
    <property type="component" value="Unassembled WGS sequence"/>
</dbReference>
<reference evidence="3" key="5">
    <citation type="submission" date="2020-09" db="EMBL/GenBank/DDBJ databases">
        <authorList>
            <person name="Sun Q."/>
            <person name="Ohkuma M."/>
        </authorList>
    </citation>
    <scope>NUCLEOTIDE SEQUENCE</scope>
    <source>
        <strain evidence="3">JCM 4434</strain>
    </source>
</reference>
<keyword evidence="2" id="KW-0732">Signal</keyword>
<protein>
    <recommendedName>
        <fullName evidence="6">Secreted protein</fullName>
    </recommendedName>
</protein>
<dbReference type="EMBL" id="BMUB01000010">
    <property type="protein sequence ID" value="GGU87508.1"/>
    <property type="molecule type" value="Genomic_DNA"/>
</dbReference>
<organism evidence="4 5">
    <name type="scientific">Kitasatospora aureofaciens</name>
    <name type="common">Streptomyces aureofaciens</name>
    <dbReference type="NCBI Taxonomy" id="1894"/>
    <lineage>
        <taxon>Bacteria</taxon>
        <taxon>Bacillati</taxon>
        <taxon>Actinomycetota</taxon>
        <taxon>Actinomycetes</taxon>
        <taxon>Kitasatosporales</taxon>
        <taxon>Streptomycetaceae</taxon>
        <taxon>Kitasatospora</taxon>
    </lineage>
</organism>
<gene>
    <name evidence="3" type="ORF">GCM10010502_45000</name>
    <name evidence="4" type="ORF">HS99_0023035</name>
</gene>
<dbReference type="AlphaFoldDB" id="A0A1E7NBP5"/>
<evidence type="ECO:0000313" key="3">
    <source>
        <dbReference type="EMBL" id="GGU87508.1"/>
    </source>
</evidence>
<accession>A0A1E7NBP5</accession>